<feature type="binding site" evidence="3">
    <location>
        <position position="68"/>
    </location>
    <ligand>
        <name>Mg(2+)</name>
        <dbReference type="ChEBI" id="CHEBI:18420"/>
        <label>1</label>
    </ligand>
</feature>
<dbReference type="PANTHER" id="PTHR16222:SF24">
    <property type="entry name" value="ADP-RIBOSYLHYDROLASE ARH3"/>
    <property type="match status" value="1"/>
</dbReference>
<gene>
    <name evidence="4" type="ORF">DZC73_02915</name>
</gene>
<dbReference type="Gene3D" id="1.10.4080.10">
    <property type="entry name" value="ADP-ribosylation/Crystallin J1"/>
    <property type="match status" value="1"/>
</dbReference>
<feature type="binding site" evidence="3">
    <location>
        <position position="67"/>
    </location>
    <ligand>
        <name>Mg(2+)</name>
        <dbReference type="ChEBI" id="CHEBI:18420"/>
        <label>1</label>
    </ligand>
</feature>
<feature type="binding site" evidence="3">
    <location>
        <position position="271"/>
    </location>
    <ligand>
        <name>Mg(2+)</name>
        <dbReference type="ChEBI" id="CHEBI:18420"/>
        <label>1</label>
    </ligand>
</feature>
<reference evidence="4 5" key="2">
    <citation type="submission" date="2018-12" db="EMBL/GenBank/DDBJ databases">
        <title>Rhizobacter gummiphilus sp. nov., a rubber-degrading bacterium isolated from the soil of a botanical garden in Japan.</title>
        <authorList>
            <person name="Shunsuke S.S."/>
        </authorList>
    </citation>
    <scope>NUCLEOTIDE SEQUENCE [LARGE SCALE GENOMIC DNA]</scope>
    <source>
        <strain evidence="4 5">S-16</strain>
    </source>
</reference>
<proteinExistence type="inferred from homology"/>
<sequence>MSTISPVISQRSRLRGAIYGLLVGDALGVPYEFSSAEDLPKQNLIEMEPPPAFDRAHAGVPPGTWSDDGAQALHLLSVLLQGDVDIEGRLAQGLQSWLARGELTPDGRVFDIGIQTQEALSRLARGVPANQSGLCEERSNGNGSLMRVLPAALVPAEGDHVLLDRARRQSLPTHGHTRSLLACSLSTLISARLLNGTGFIEALDQAQECLETMTIREERDELRVLLDGRLDPPSGSGYVVDCLWSSVAAVLRTRNFEDCVRTAIGFGNDTDTTACVAGGWAGLLYGEEAIPLRWREQLRGKQLVEPLLQRLTDCWV</sequence>
<feature type="binding site" evidence="3">
    <location>
        <position position="272"/>
    </location>
    <ligand>
        <name>Mg(2+)</name>
        <dbReference type="ChEBI" id="CHEBI:18420"/>
        <label>1</label>
    </ligand>
</feature>
<accession>A0A3N7JZ10</accession>
<dbReference type="GO" id="GO:0016787">
    <property type="term" value="F:hydrolase activity"/>
    <property type="evidence" value="ECO:0007669"/>
    <property type="project" value="UniProtKB-KW"/>
</dbReference>
<protein>
    <submittedName>
        <fullName evidence="4">ADP-ribosylglycohydrolase family protein</fullName>
    </submittedName>
</protein>
<comment type="similarity">
    <text evidence="1">Belongs to the ADP-ribosylglycohydrolase family.</text>
</comment>
<dbReference type="AlphaFoldDB" id="A0A3N7JZ10"/>
<organism evidence="4 5">
    <name type="scientific">Piscinibacter terrae</name>
    <dbReference type="NCBI Taxonomy" id="2496871"/>
    <lineage>
        <taxon>Bacteria</taxon>
        <taxon>Pseudomonadati</taxon>
        <taxon>Pseudomonadota</taxon>
        <taxon>Betaproteobacteria</taxon>
        <taxon>Burkholderiales</taxon>
        <taxon>Sphaerotilaceae</taxon>
        <taxon>Piscinibacter</taxon>
    </lineage>
</organism>
<dbReference type="InterPro" id="IPR050792">
    <property type="entry name" value="ADP-ribosylglycohydrolase"/>
</dbReference>
<name>A0A3N7JZ10_9BURK</name>
<dbReference type="EMBL" id="QUSW01000001">
    <property type="protein sequence ID" value="RQP26019.1"/>
    <property type="molecule type" value="Genomic_DNA"/>
</dbReference>
<evidence type="ECO:0000256" key="2">
    <source>
        <dbReference type="ARBA" id="ARBA00022801"/>
    </source>
</evidence>
<feature type="binding site" evidence="3">
    <location>
        <position position="269"/>
    </location>
    <ligand>
        <name>Mg(2+)</name>
        <dbReference type="ChEBI" id="CHEBI:18420"/>
        <label>1</label>
    </ligand>
</feature>
<dbReference type="InterPro" id="IPR036705">
    <property type="entry name" value="Ribosyl_crysJ1_sf"/>
</dbReference>
<evidence type="ECO:0000313" key="4">
    <source>
        <dbReference type="EMBL" id="RQP26019.1"/>
    </source>
</evidence>
<dbReference type="Proteomes" id="UP000267464">
    <property type="component" value="Unassembled WGS sequence"/>
</dbReference>
<evidence type="ECO:0000256" key="3">
    <source>
        <dbReference type="PIRSR" id="PIRSR605502-1"/>
    </source>
</evidence>
<dbReference type="GO" id="GO:0046872">
    <property type="term" value="F:metal ion binding"/>
    <property type="evidence" value="ECO:0007669"/>
    <property type="project" value="UniProtKB-KW"/>
</dbReference>
<dbReference type="RefSeq" id="WP_124538687.1">
    <property type="nucleotide sequence ID" value="NZ_QUSW01000001.1"/>
</dbReference>
<keyword evidence="5" id="KW-1185">Reference proteome</keyword>
<evidence type="ECO:0000313" key="5">
    <source>
        <dbReference type="Proteomes" id="UP000267464"/>
    </source>
</evidence>
<comment type="cofactor">
    <cofactor evidence="3">
        <name>Mg(2+)</name>
        <dbReference type="ChEBI" id="CHEBI:18420"/>
    </cofactor>
    <text evidence="3">Binds 2 magnesium ions per subunit.</text>
</comment>
<reference evidence="4 5" key="1">
    <citation type="submission" date="2018-08" db="EMBL/GenBank/DDBJ databases">
        <authorList>
            <person name="Khan S.A."/>
            <person name="Jeon C.O."/>
            <person name="Chun B.H."/>
            <person name="Jeong S.E."/>
        </authorList>
    </citation>
    <scope>NUCLEOTIDE SEQUENCE [LARGE SCALE GENOMIC DNA]</scope>
    <source>
        <strain evidence="4 5">S-16</strain>
    </source>
</reference>
<keyword evidence="2 4" id="KW-0378">Hydrolase</keyword>
<keyword evidence="3" id="KW-0460">Magnesium</keyword>
<comment type="caution">
    <text evidence="4">The sequence shown here is derived from an EMBL/GenBank/DDBJ whole genome shotgun (WGS) entry which is preliminary data.</text>
</comment>
<feature type="binding site" evidence="3">
    <location>
        <position position="66"/>
    </location>
    <ligand>
        <name>Mg(2+)</name>
        <dbReference type="ChEBI" id="CHEBI:18420"/>
        <label>1</label>
    </ligand>
</feature>
<dbReference type="InterPro" id="IPR005502">
    <property type="entry name" value="Ribosyl_crysJ1"/>
</dbReference>
<keyword evidence="3" id="KW-0479">Metal-binding</keyword>
<dbReference type="PANTHER" id="PTHR16222">
    <property type="entry name" value="ADP-RIBOSYLGLYCOHYDROLASE"/>
    <property type="match status" value="1"/>
</dbReference>
<dbReference type="SUPFAM" id="SSF101478">
    <property type="entry name" value="ADP-ribosylglycohydrolase"/>
    <property type="match status" value="1"/>
</dbReference>
<dbReference type="OrthoDB" id="9798107at2"/>
<dbReference type="Pfam" id="PF03747">
    <property type="entry name" value="ADP_ribosyl_GH"/>
    <property type="match status" value="1"/>
</dbReference>
<evidence type="ECO:0000256" key="1">
    <source>
        <dbReference type="ARBA" id="ARBA00010702"/>
    </source>
</evidence>